<protein>
    <recommendedName>
        <fullName evidence="1">Dienelactone hydrolase domain-containing protein</fullName>
    </recommendedName>
</protein>
<evidence type="ECO:0000259" key="1">
    <source>
        <dbReference type="Pfam" id="PF01738"/>
    </source>
</evidence>
<dbReference type="Gene3D" id="3.40.50.1820">
    <property type="entry name" value="alpha/beta hydrolase"/>
    <property type="match status" value="1"/>
</dbReference>
<evidence type="ECO:0000313" key="2">
    <source>
        <dbReference type="EMBL" id="KIW12749.1"/>
    </source>
</evidence>
<sequence>MTTTEDRVLAKPAELCCIKGSIHSGEQKGTIESINGVDTYVSRPSPENANNNVILYFPDAFGLYINSFLIMDSLAACGYLVLGVDYFLGDAILKYSKTPLNDPNFDFQAWKGKHMKSSHEIGERWVKDVKAIYGKDDKTKFACVGYCWGAQSVCKQLSKDGICKAGAVAHPSFMMESHIYGVEEPIFFSVPNTDTLFSPESRSRTIEILTERNKDFNLQIFSKVTHGFAARAFLEDPYERWAKEQSFRSFVDWFDHWLSKESA</sequence>
<name>A0A0D2BNP0_9EURO</name>
<dbReference type="Proteomes" id="UP000053328">
    <property type="component" value="Unassembled WGS sequence"/>
</dbReference>
<dbReference type="HOGENOM" id="CLU_054590_2_1_1"/>
<dbReference type="VEuPathDB" id="FungiDB:PV08_07935"/>
<gene>
    <name evidence="2" type="ORF">PV08_07935</name>
</gene>
<accession>A0A0D2BNP0</accession>
<organism evidence="2 3">
    <name type="scientific">Exophiala spinifera</name>
    <dbReference type="NCBI Taxonomy" id="91928"/>
    <lineage>
        <taxon>Eukaryota</taxon>
        <taxon>Fungi</taxon>
        <taxon>Dikarya</taxon>
        <taxon>Ascomycota</taxon>
        <taxon>Pezizomycotina</taxon>
        <taxon>Eurotiomycetes</taxon>
        <taxon>Chaetothyriomycetidae</taxon>
        <taxon>Chaetothyriales</taxon>
        <taxon>Herpotrichiellaceae</taxon>
        <taxon>Exophiala</taxon>
    </lineage>
</organism>
<dbReference type="EMBL" id="KN847497">
    <property type="protein sequence ID" value="KIW12749.1"/>
    <property type="molecule type" value="Genomic_DNA"/>
</dbReference>
<dbReference type="Pfam" id="PF01738">
    <property type="entry name" value="DLH"/>
    <property type="match status" value="1"/>
</dbReference>
<proteinExistence type="predicted"/>
<reference evidence="2 3" key="1">
    <citation type="submission" date="2015-01" db="EMBL/GenBank/DDBJ databases">
        <title>The Genome Sequence of Exophiala spinifera CBS89968.</title>
        <authorList>
            <consortium name="The Broad Institute Genomics Platform"/>
            <person name="Cuomo C."/>
            <person name="de Hoog S."/>
            <person name="Gorbushina A."/>
            <person name="Stielow B."/>
            <person name="Teixiera M."/>
            <person name="Abouelleil A."/>
            <person name="Chapman S.B."/>
            <person name="Priest M."/>
            <person name="Young S.K."/>
            <person name="Wortman J."/>
            <person name="Nusbaum C."/>
            <person name="Birren B."/>
        </authorList>
    </citation>
    <scope>NUCLEOTIDE SEQUENCE [LARGE SCALE GENOMIC DNA]</scope>
    <source>
        <strain evidence="2 3">CBS 89968</strain>
    </source>
</reference>
<dbReference type="AlphaFoldDB" id="A0A0D2BNP0"/>
<dbReference type="SUPFAM" id="SSF53474">
    <property type="entry name" value="alpha/beta-Hydrolases"/>
    <property type="match status" value="1"/>
</dbReference>
<evidence type="ECO:0000313" key="3">
    <source>
        <dbReference type="Proteomes" id="UP000053328"/>
    </source>
</evidence>
<keyword evidence="3" id="KW-1185">Reference proteome</keyword>
<dbReference type="STRING" id="91928.A0A0D2BNP0"/>
<dbReference type="GO" id="GO:0016787">
    <property type="term" value="F:hydrolase activity"/>
    <property type="evidence" value="ECO:0007669"/>
    <property type="project" value="InterPro"/>
</dbReference>
<feature type="domain" description="Dienelactone hydrolase" evidence="1">
    <location>
        <begin position="45"/>
        <end position="256"/>
    </location>
</feature>
<dbReference type="PANTHER" id="PTHR17630:SF44">
    <property type="entry name" value="PROTEIN AIM2"/>
    <property type="match status" value="1"/>
</dbReference>
<dbReference type="RefSeq" id="XP_016232965.1">
    <property type="nucleotide sequence ID" value="XM_016382262.1"/>
</dbReference>
<dbReference type="GeneID" id="27335018"/>
<dbReference type="OrthoDB" id="17560at2759"/>
<dbReference type="InterPro" id="IPR002925">
    <property type="entry name" value="Dienelactn_hydro"/>
</dbReference>
<dbReference type="InterPro" id="IPR029058">
    <property type="entry name" value="AB_hydrolase_fold"/>
</dbReference>
<dbReference type="PANTHER" id="PTHR17630">
    <property type="entry name" value="DIENELACTONE HYDROLASE"/>
    <property type="match status" value="1"/>
</dbReference>